<evidence type="ECO:0000313" key="2">
    <source>
        <dbReference type="EMBL" id="MXS53474.1"/>
    </source>
</evidence>
<dbReference type="AlphaFoldDB" id="A0A2P6BDP5"/>
<dbReference type="EMBL" id="WVTJ01000025">
    <property type="protein sequence ID" value="MXS53474.1"/>
    <property type="molecule type" value="Genomic_DNA"/>
</dbReference>
<feature type="transmembrane region" description="Helical" evidence="1">
    <location>
        <begin position="51"/>
        <end position="72"/>
    </location>
</feature>
<accession>A0A2P6BDP5</accession>
<evidence type="ECO:0000256" key="1">
    <source>
        <dbReference type="SAM" id="Phobius"/>
    </source>
</evidence>
<keyword evidence="1" id="KW-1133">Transmembrane helix</keyword>
<dbReference type="Proteomes" id="UP000305511">
    <property type="component" value="Unassembled WGS sequence"/>
</dbReference>
<keyword evidence="1" id="KW-0812">Transmembrane</keyword>
<reference evidence="3 4" key="1">
    <citation type="submission" date="2019-02" db="EMBL/GenBank/DDBJ databases">
        <title>Bacteria dissemination in different level of health care in South Africa: the effectiveness of infections prevention and control.</title>
        <authorList>
            <person name="Shobo C."/>
            <person name="Amoako D.G."/>
            <person name="Allam M."/>
            <person name="Ismail A."/>
            <person name="Bester L.A."/>
            <person name="Essack S.Y."/>
        </authorList>
    </citation>
    <scope>NUCLEOTIDE SEQUENCE [LARGE SCALE GENOMIC DNA]</scope>
    <source>
        <strain evidence="3 4">2SIL2</strain>
    </source>
</reference>
<keyword evidence="1" id="KW-0472">Membrane</keyword>
<comment type="caution">
    <text evidence="3">The sequence shown here is derived from an EMBL/GenBank/DDBJ whole genome shotgun (WGS) entry which is preliminary data.</text>
</comment>
<evidence type="ECO:0000313" key="4">
    <source>
        <dbReference type="Proteomes" id="UP000305511"/>
    </source>
</evidence>
<reference evidence="2 5" key="2">
    <citation type="submission" date="2019-04" db="EMBL/GenBank/DDBJ databases">
        <title>Step-wise assembly of the neonatal virome modulated by breast feeding.</title>
        <authorList>
            <person name="Liang G."/>
            <person name="Bushman F."/>
        </authorList>
    </citation>
    <scope>NUCLEOTIDE SEQUENCE [LARGE SCALE GENOMIC DNA]</scope>
    <source>
        <strain evidence="2 5">E3754</strain>
    </source>
</reference>
<dbReference type="EMBL" id="SIYF01000821">
    <property type="protein sequence ID" value="TKK54280.1"/>
    <property type="molecule type" value="Genomic_DNA"/>
</dbReference>
<organism evidence="3 4">
    <name type="scientific">Enterococcus faecalis</name>
    <name type="common">Streptococcus faecalis</name>
    <dbReference type="NCBI Taxonomy" id="1351"/>
    <lineage>
        <taxon>Bacteria</taxon>
        <taxon>Bacillati</taxon>
        <taxon>Bacillota</taxon>
        <taxon>Bacilli</taxon>
        <taxon>Lactobacillales</taxon>
        <taxon>Enterococcaceae</taxon>
        <taxon>Enterococcus</taxon>
    </lineage>
</organism>
<protein>
    <submittedName>
        <fullName evidence="3">Uncharacterized protein</fullName>
    </submittedName>
</protein>
<sequence>MFSLFVILLWFSGYDSKGFLLALTDFLGFSIIHQTPVLDTYYSQQPLTTRMLISSGLHFCTYFCLGLVIDLLRKGFKKIKT</sequence>
<evidence type="ECO:0000313" key="3">
    <source>
        <dbReference type="EMBL" id="TKK54280.1"/>
    </source>
</evidence>
<name>A0A2P6BDP5_ENTFL</name>
<proteinExistence type="predicted"/>
<dbReference type="Proteomes" id="UP000429730">
    <property type="component" value="Unassembled WGS sequence"/>
</dbReference>
<evidence type="ECO:0000313" key="5">
    <source>
        <dbReference type="Proteomes" id="UP000429730"/>
    </source>
</evidence>
<gene>
    <name evidence="3" type="ORF">EY666_20110</name>
    <name evidence="2" type="ORF">GTI81_12250</name>
</gene>